<dbReference type="CDD" id="cd16100">
    <property type="entry name" value="ARID"/>
    <property type="match status" value="1"/>
</dbReference>
<dbReference type="InterPro" id="IPR003347">
    <property type="entry name" value="JmjC_dom"/>
</dbReference>
<dbReference type="GO" id="GO:0000785">
    <property type="term" value="C:chromatin"/>
    <property type="evidence" value="ECO:0007669"/>
    <property type="project" value="TreeGrafter"/>
</dbReference>
<dbReference type="PANTHER" id="PTHR10694">
    <property type="entry name" value="LYSINE-SPECIFIC DEMETHYLASE"/>
    <property type="match status" value="1"/>
</dbReference>
<dbReference type="SMART" id="SM00501">
    <property type="entry name" value="BRIGHT"/>
    <property type="match status" value="1"/>
</dbReference>
<dbReference type="InterPro" id="IPR004198">
    <property type="entry name" value="Znf_C5HC2"/>
</dbReference>
<sequence>MSRVTVANRQQIAQLDYFHKEFRNLPQAPTLYPSDEDFKDPIAFIQNNRALISSFGIAKIVPPVSWKPPRLINEKKKFETKQQNIYQLCNRITPHDLFMLLLRKFLAKRDPAKSNKLGETWTDLENSEIRINGNSIDLYNLFLEVTSRGGYDQVTSTDSWSQVLQSQLILGDIDEEAPKMLQAIYRDYLLDLEYEQRRKSGSQHVKKEAKGRSDGEEQSALNSAIPCGNTEMNKKRKIVQGEDIASLPLKDALIAVVLYFKDTLDDVHDCLACSKRLEHEADCLTAFCKECDPLSKQKFGFLEGCVVNIEELKEYSEIFRRRWFLARKSRYGISPKEESLLHDPSYLEAEYWRLVDNSQDAISVYYGSDLFTNLCGSGFPSFEEREKFIEENLKNPNIIEQYDKYLLHPWNLNVLPELSSSLLSCLNVKIPGITIPWLYIGMLFSSFCWHNEDSYMYSLNYMHEGEGKVWYGCPGGINAALFEASLSVCIPELFDANPDLLYNMVTTVNPLRLSKMGTKVCRTIQHAGEFIVTMPQAYHAGFSLGYTCAEAVNFACMDWLPFAWAAHSRYMKFSRTPAFTLEELFIGVINSPDFLTKTCLNEAKCLLEYIQKIVDDELNQRNKCFALCPRIVYENKLQSLGECLQCKHSCFFSALVVLGNEGEIARFCLHHVKEAASHPNRRELIFSYKYSKEELNLLVSRAQQLVRRKQGNQAMQIENGYKKTAIENIVIACSDQKV</sequence>
<dbReference type="PROSITE" id="PS51011">
    <property type="entry name" value="ARID"/>
    <property type="match status" value="1"/>
</dbReference>
<dbReference type="Gene3D" id="2.60.120.650">
    <property type="entry name" value="Cupin"/>
    <property type="match status" value="1"/>
</dbReference>
<gene>
    <name evidence="5" type="ORF">GpartN1_g6193.t1</name>
</gene>
<name>A0A9C7Q2L5_9RHOD</name>
<dbReference type="InterPro" id="IPR001606">
    <property type="entry name" value="ARID_dom"/>
</dbReference>
<accession>A0A9C7Q2L5</accession>
<dbReference type="Proteomes" id="UP001061958">
    <property type="component" value="Unassembled WGS sequence"/>
</dbReference>
<feature type="domain" description="ARID" evidence="2">
    <location>
        <begin position="92"/>
        <end position="197"/>
    </location>
</feature>
<dbReference type="Pfam" id="PF01388">
    <property type="entry name" value="ARID"/>
    <property type="match status" value="1"/>
</dbReference>
<evidence type="ECO:0000259" key="2">
    <source>
        <dbReference type="PROSITE" id="PS51011"/>
    </source>
</evidence>
<dbReference type="InterPro" id="IPR003349">
    <property type="entry name" value="JmjN"/>
</dbReference>
<comment type="caution">
    <text evidence="5">The sequence shown here is derived from an EMBL/GenBank/DDBJ whole genome shotgun (WGS) entry which is preliminary data.</text>
</comment>
<dbReference type="EMBL" id="BQMJ01000054">
    <property type="protein sequence ID" value="GJQ14402.1"/>
    <property type="molecule type" value="Genomic_DNA"/>
</dbReference>
<feature type="compositionally biased region" description="Basic and acidic residues" evidence="1">
    <location>
        <begin position="205"/>
        <end position="215"/>
    </location>
</feature>
<dbReference type="InterPro" id="IPR036431">
    <property type="entry name" value="ARID_dom_sf"/>
</dbReference>
<reference evidence="5" key="1">
    <citation type="journal article" date="2022" name="Proc. Natl. Acad. Sci. U.S.A.">
        <title>Life cycle and functional genomics of the unicellular red alga Galdieria for elucidating algal and plant evolution and industrial use.</title>
        <authorList>
            <person name="Hirooka S."/>
            <person name="Itabashi T."/>
            <person name="Ichinose T.M."/>
            <person name="Onuma R."/>
            <person name="Fujiwara T."/>
            <person name="Yamashita S."/>
            <person name="Jong L.W."/>
            <person name="Tomita R."/>
            <person name="Iwane A.H."/>
            <person name="Miyagishima S.Y."/>
        </authorList>
    </citation>
    <scope>NUCLEOTIDE SEQUENCE</scope>
    <source>
        <strain evidence="5">NBRC 102759</strain>
    </source>
</reference>
<dbReference type="Pfam" id="PF02375">
    <property type="entry name" value="JmjN"/>
    <property type="match status" value="1"/>
</dbReference>
<feature type="region of interest" description="Disordered" evidence="1">
    <location>
        <begin position="201"/>
        <end position="228"/>
    </location>
</feature>
<evidence type="ECO:0000256" key="1">
    <source>
        <dbReference type="SAM" id="MobiDB-lite"/>
    </source>
</evidence>
<protein>
    <submittedName>
        <fullName evidence="5">Uncharacterized protein</fullName>
    </submittedName>
</protein>
<dbReference type="Gene3D" id="1.10.150.60">
    <property type="entry name" value="ARID DNA-binding domain"/>
    <property type="match status" value="1"/>
</dbReference>
<dbReference type="SUPFAM" id="SSF46774">
    <property type="entry name" value="ARID-like"/>
    <property type="match status" value="1"/>
</dbReference>
<keyword evidence="6" id="KW-1185">Reference proteome</keyword>
<dbReference type="SMART" id="SM00545">
    <property type="entry name" value="JmjN"/>
    <property type="match status" value="1"/>
</dbReference>
<dbReference type="AlphaFoldDB" id="A0A9C7Q2L5"/>
<evidence type="ECO:0000313" key="5">
    <source>
        <dbReference type="EMBL" id="GJQ14402.1"/>
    </source>
</evidence>
<dbReference type="PROSITE" id="PS51184">
    <property type="entry name" value="JMJC"/>
    <property type="match status" value="1"/>
</dbReference>
<proteinExistence type="predicted"/>
<dbReference type="GO" id="GO:0003677">
    <property type="term" value="F:DNA binding"/>
    <property type="evidence" value="ECO:0007669"/>
    <property type="project" value="InterPro"/>
</dbReference>
<dbReference type="OrthoDB" id="1678912at2759"/>
<dbReference type="Pfam" id="PF02928">
    <property type="entry name" value="zf-C5HC2"/>
    <property type="match status" value="1"/>
</dbReference>
<feature type="domain" description="JmjC" evidence="4">
    <location>
        <begin position="404"/>
        <end position="571"/>
    </location>
</feature>
<dbReference type="SMART" id="SM00558">
    <property type="entry name" value="JmjC"/>
    <property type="match status" value="1"/>
</dbReference>
<dbReference type="PROSITE" id="PS51183">
    <property type="entry name" value="JMJN"/>
    <property type="match status" value="1"/>
</dbReference>
<dbReference type="GO" id="GO:0005634">
    <property type="term" value="C:nucleus"/>
    <property type="evidence" value="ECO:0007669"/>
    <property type="project" value="TreeGrafter"/>
</dbReference>
<feature type="domain" description="JmjN" evidence="3">
    <location>
        <begin position="28"/>
        <end position="69"/>
    </location>
</feature>
<dbReference type="GO" id="GO:0032452">
    <property type="term" value="F:histone demethylase activity"/>
    <property type="evidence" value="ECO:0007669"/>
    <property type="project" value="TreeGrafter"/>
</dbReference>
<evidence type="ECO:0000259" key="3">
    <source>
        <dbReference type="PROSITE" id="PS51183"/>
    </source>
</evidence>
<dbReference type="Pfam" id="PF02373">
    <property type="entry name" value="JmjC"/>
    <property type="match status" value="1"/>
</dbReference>
<evidence type="ECO:0000259" key="4">
    <source>
        <dbReference type="PROSITE" id="PS51184"/>
    </source>
</evidence>
<organism evidence="5 6">
    <name type="scientific">Galdieria partita</name>
    <dbReference type="NCBI Taxonomy" id="83374"/>
    <lineage>
        <taxon>Eukaryota</taxon>
        <taxon>Rhodophyta</taxon>
        <taxon>Bangiophyceae</taxon>
        <taxon>Galdieriales</taxon>
        <taxon>Galdieriaceae</taxon>
        <taxon>Galdieria</taxon>
    </lineage>
</organism>
<reference evidence="5" key="2">
    <citation type="submission" date="2022-01" db="EMBL/GenBank/DDBJ databases">
        <authorList>
            <person name="Hirooka S."/>
            <person name="Miyagishima S.Y."/>
        </authorList>
    </citation>
    <scope>NUCLEOTIDE SEQUENCE</scope>
    <source>
        <strain evidence="5">NBRC 102759</strain>
    </source>
</reference>
<evidence type="ECO:0000313" key="6">
    <source>
        <dbReference type="Proteomes" id="UP001061958"/>
    </source>
</evidence>
<dbReference type="SMART" id="SM01014">
    <property type="entry name" value="ARID"/>
    <property type="match status" value="1"/>
</dbReference>
<dbReference type="GO" id="GO:0010468">
    <property type="term" value="P:regulation of gene expression"/>
    <property type="evidence" value="ECO:0007669"/>
    <property type="project" value="TreeGrafter"/>
</dbReference>
<dbReference type="SUPFAM" id="SSF51197">
    <property type="entry name" value="Clavaminate synthase-like"/>
    <property type="match status" value="1"/>
</dbReference>